<accession>A0AAV2NI79</accession>
<evidence type="ECO:0000256" key="1">
    <source>
        <dbReference type="SAM" id="Coils"/>
    </source>
</evidence>
<keyword evidence="1" id="KW-0175">Coiled coil</keyword>
<evidence type="ECO:0000313" key="2">
    <source>
        <dbReference type="EMBL" id="CAL1679382.1"/>
    </source>
</evidence>
<evidence type="ECO:0000313" key="3">
    <source>
        <dbReference type="Proteomes" id="UP001497644"/>
    </source>
</evidence>
<dbReference type="Proteomes" id="UP001497644">
    <property type="component" value="Chromosome 15"/>
</dbReference>
<reference evidence="2" key="1">
    <citation type="submission" date="2024-04" db="EMBL/GenBank/DDBJ databases">
        <authorList>
            <consortium name="Molecular Ecology Group"/>
        </authorList>
    </citation>
    <scope>NUCLEOTIDE SEQUENCE</scope>
</reference>
<name>A0AAV2NI79_9HYME</name>
<gene>
    <name evidence="2" type="ORF">LPLAT_LOCUS5074</name>
</gene>
<proteinExistence type="predicted"/>
<keyword evidence="3" id="KW-1185">Reference proteome</keyword>
<dbReference type="AlphaFoldDB" id="A0AAV2NI79"/>
<organism evidence="2 3">
    <name type="scientific">Lasius platythorax</name>
    <dbReference type="NCBI Taxonomy" id="488582"/>
    <lineage>
        <taxon>Eukaryota</taxon>
        <taxon>Metazoa</taxon>
        <taxon>Ecdysozoa</taxon>
        <taxon>Arthropoda</taxon>
        <taxon>Hexapoda</taxon>
        <taxon>Insecta</taxon>
        <taxon>Pterygota</taxon>
        <taxon>Neoptera</taxon>
        <taxon>Endopterygota</taxon>
        <taxon>Hymenoptera</taxon>
        <taxon>Apocrita</taxon>
        <taxon>Aculeata</taxon>
        <taxon>Formicoidea</taxon>
        <taxon>Formicidae</taxon>
        <taxon>Formicinae</taxon>
        <taxon>Lasius</taxon>
        <taxon>Lasius</taxon>
    </lineage>
</organism>
<feature type="coiled-coil region" evidence="1">
    <location>
        <begin position="83"/>
        <end position="117"/>
    </location>
</feature>
<dbReference type="EMBL" id="OZ034838">
    <property type="protein sequence ID" value="CAL1679382.1"/>
    <property type="molecule type" value="Genomic_DNA"/>
</dbReference>
<sequence>MEYTLEDALETLKDKKIEQGKSIEDLINKISNNEVFSLKSSSSLEDIKMKQEKLCQSLLKEIQQVEPEDYPIPRTSDLRVEVMTEMEREISDMQELHNNLKQKLSDIQEDIAYLKNKKDGLDKMQEAYFDMAETFANKTYEKELILTKRIFKEVKNDLYTVVDTIFPDNEGFKELLAALTSAYMKGGDDVYVDVTPDVSDYINFLIEANIVQYHRNDKTKIRMTELL</sequence>
<protein>
    <submittedName>
        <fullName evidence="2">Uncharacterized protein</fullName>
    </submittedName>
</protein>